<feature type="transmembrane region" description="Helical" evidence="6">
    <location>
        <begin position="138"/>
        <end position="156"/>
    </location>
</feature>
<gene>
    <name evidence="7" type="ORF">Maes01_01373</name>
</gene>
<dbReference type="RefSeq" id="WP_345550030.1">
    <property type="nucleotide sequence ID" value="NZ_BAABRT010000008.1"/>
</dbReference>
<dbReference type="Proteomes" id="UP001408594">
    <property type="component" value="Unassembled WGS sequence"/>
</dbReference>
<feature type="transmembrane region" description="Helical" evidence="6">
    <location>
        <begin position="359"/>
        <end position="379"/>
    </location>
</feature>
<evidence type="ECO:0000313" key="7">
    <source>
        <dbReference type="EMBL" id="GAA5524814.1"/>
    </source>
</evidence>
<feature type="transmembrane region" description="Helical" evidence="6">
    <location>
        <begin position="55"/>
        <end position="75"/>
    </location>
</feature>
<feature type="transmembrane region" description="Helical" evidence="6">
    <location>
        <begin position="410"/>
        <end position="429"/>
    </location>
</feature>
<feature type="transmembrane region" description="Helical" evidence="6">
    <location>
        <begin position="321"/>
        <end position="339"/>
    </location>
</feature>
<keyword evidence="8" id="KW-1185">Reference proteome</keyword>
<evidence type="ECO:0000256" key="4">
    <source>
        <dbReference type="ARBA" id="ARBA00022989"/>
    </source>
</evidence>
<evidence type="ECO:0000256" key="3">
    <source>
        <dbReference type="ARBA" id="ARBA00022692"/>
    </source>
</evidence>
<evidence type="ECO:0000313" key="8">
    <source>
        <dbReference type="Proteomes" id="UP001408594"/>
    </source>
</evidence>
<keyword evidence="5 6" id="KW-0472">Membrane</keyword>
<feature type="transmembrane region" description="Helical" evidence="6">
    <location>
        <begin position="95"/>
        <end position="118"/>
    </location>
</feature>
<protein>
    <recommendedName>
        <fullName evidence="9">Lipopolysaccharide biosynthesis protein</fullName>
    </recommendedName>
</protein>
<dbReference type="PANTHER" id="PTHR30250">
    <property type="entry name" value="PST FAMILY PREDICTED COLANIC ACID TRANSPORTER"/>
    <property type="match status" value="1"/>
</dbReference>
<comment type="subcellular location">
    <subcellularLocation>
        <location evidence="1">Cell membrane</location>
        <topology evidence="1">Multi-pass membrane protein</topology>
    </subcellularLocation>
</comment>
<evidence type="ECO:0008006" key="9">
    <source>
        <dbReference type="Google" id="ProtNLM"/>
    </source>
</evidence>
<sequence length="452" mass="49460">MSTNRILQLTSNRYVLKILSGVGANTYGQLVTLLTQLISVPIFLSNWGVEIYGQWLIISTIPAYLMLSDFGVGTVAKNKMVMHAANNEECESRKVYNAAAIFTGLLSCLLLVSVIVVISTDVAKEFLAGDSFDENDVVIAIVFLLLQVIVGMFTNLKSAVYTVCRRYAEGMVFVHTARLFEVFLSLAALILYGDIVSVALAGFSGRVLIYSIMSIRLFWLTQTYYLYPSLSAFQSALSLLKLGGAFIIFPMGLAISIQGMTLVVGSILGAAAVAQFNAIRTLTRVLVQIGSIVNHSLWPEITVAFQQNNQELLRGLWKNSLFFVAVSSSLASLFLSIFSEEIFSMWLGEFELDGALYGLMLFVAIMSASAQSSWIVLMATNNHAKFAIYYILTSILSVIIAATLMPIIGVISAGIGLLLSEIMVLVVSWKMSNQVMDSLGQRRNVSDRLNVS</sequence>
<evidence type="ECO:0000256" key="1">
    <source>
        <dbReference type="ARBA" id="ARBA00004651"/>
    </source>
</evidence>
<dbReference type="InterPro" id="IPR050833">
    <property type="entry name" value="Poly_Biosynth_Transport"/>
</dbReference>
<proteinExistence type="predicted"/>
<evidence type="ECO:0000256" key="2">
    <source>
        <dbReference type="ARBA" id="ARBA00022475"/>
    </source>
</evidence>
<feature type="transmembrane region" description="Helical" evidence="6">
    <location>
        <begin position="207"/>
        <end position="227"/>
    </location>
</feature>
<keyword evidence="4 6" id="KW-1133">Transmembrane helix</keyword>
<feature type="transmembrane region" description="Helical" evidence="6">
    <location>
        <begin position="386"/>
        <end position="404"/>
    </location>
</feature>
<evidence type="ECO:0000256" key="6">
    <source>
        <dbReference type="SAM" id="Phobius"/>
    </source>
</evidence>
<evidence type="ECO:0000256" key="5">
    <source>
        <dbReference type="ARBA" id="ARBA00023136"/>
    </source>
</evidence>
<feature type="transmembrane region" description="Helical" evidence="6">
    <location>
        <begin position="177"/>
        <end position="201"/>
    </location>
</feature>
<reference evidence="7 8" key="1">
    <citation type="submission" date="2024-02" db="EMBL/GenBank/DDBJ databases">
        <title>Microbulbifer aestuariivivens NBRC 112533.</title>
        <authorList>
            <person name="Ichikawa N."/>
            <person name="Katano-Makiyama Y."/>
            <person name="Hidaka K."/>
        </authorList>
    </citation>
    <scope>NUCLEOTIDE SEQUENCE [LARGE SCALE GENOMIC DNA]</scope>
    <source>
        <strain evidence="7 8">NBRC 112533</strain>
    </source>
</reference>
<keyword evidence="3 6" id="KW-0812">Transmembrane</keyword>
<keyword evidence="2" id="KW-1003">Cell membrane</keyword>
<name>A0ABP9WP59_9GAMM</name>
<dbReference type="EMBL" id="BAABRT010000008">
    <property type="protein sequence ID" value="GAA5524814.1"/>
    <property type="molecule type" value="Genomic_DNA"/>
</dbReference>
<feature type="transmembrane region" description="Helical" evidence="6">
    <location>
        <begin position="263"/>
        <end position="279"/>
    </location>
</feature>
<organism evidence="7 8">
    <name type="scientific">Microbulbifer aestuariivivens</name>
    <dbReference type="NCBI Taxonomy" id="1908308"/>
    <lineage>
        <taxon>Bacteria</taxon>
        <taxon>Pseudomonadati</taxon>
        <taxon>Pseudomonadota</taxon>
        <taxon>Gammaproteobacteria</taxon>
        <taxon>Cellvibrionales</taxon>
        <taxon>Microbulbiferaceae</taxon>
        <taxon>Microbulbifer</taxon>
    </lineage>
</organism>
<dbReference type="PANTHER" id="PTHR30250:SF26">
    <property type="entry name" value="PSMA PROTEIN"/>
    <property type="match status" value="1"/>
</dbReference>
<accession>A0ABP9WP59</accession>
<comment type="caution">
    <text evidence="7">The sequence shown here is derived from an EMBL/GenBank/DDBJ whole genome shotgun (WGS) entry which is preliminary data.</text>
</comment>
<feature type="transmembrane region" description="Helical" evidence="6">
    <location>
        <begin position="21"/>
        <end position="43"/>
    </location>
</feature>